<dbReference type="InterPro" id="IPR028012">
    <property type="entry name" value="Rua1_C"/>
</dbReference>
<feature type="region of interest" description="Disordered" evidence="1">
    <location>
        <begin position="15"/>
        <end position="47"/>
    </location>
</feature>
<feature type="compositionally biased region" description="Basic and acidic residues" evidence="1">
    <location>
        <begin position="15"/>
        <end position="29"/>
    </location>
</feature>
<feature type="compositionally biased region" description="Low complexity" evidence="1">
    <location>
        <begin position="563"/>
        <end position="576"/>
    </location>
</feature>
<evidence type="ECO:0000259" key="2">
    <source>
        <dbReference type="Pfam" id="PF14616"/>
    </source>
</evidence>
<dbReference type="AlphaFoldDB" id="A0A5B0S4U7"/>
<dbReference type="EMBL" id="VDEP01000102">
    <property type="protein sequence ID" value="KAA1131714.1"/>
    <property type="molecule type" value="Genomic_DNA"/>
</dbReference>
<dbReference type="Pfam" id="PF14616">
    <property type="entry name" value="Rua1_C"/>
    <property type="match status" value="1"/>
</dbReference>
<dbReference type="PANTHER" id="PTHR28125:SF3">
    <property type="entry name" value="TRANSCRIPTION REGULATOR RUA1 C-TERMINAL DOMAIN-CONTAINING PROTEIN"/>
    <property type="match status" value="1"/>
</dbReference>
<feature type="domain" description="Transcription regulator Rua1 C-terminal" evidence="2">
    <location>
        <begin position="904"/>
        <end position="990"/>
    </location>
</feature>
<organism evidence="3 4">
    <name type="scientific">Puccinia graminis f. sp. tritici</name>
    <dbReference type="NCBI Taxonomy" id="56615"/>
    <lineage>
        <taxon>Eukaryota</taxon>
        <taxon>Fungi</taxon>
        <taxon>Dikarya</taxon>
        <taxon>Basidiomycota</taxon>
        <taxon>Pucciniomycotina</taxon>
        <taxon>Pucciniomycetes</taxon>
        <taxon>Pucciniales</taxon>
        <taxon>Pucciniaceae</taxon>
        <taxon>Puccinia</taxon>
    </lineage>
</organism>
<protein>
    <recommendedName>
        <fullName evidence="2">Transcription regulator Rua1 C-terminal domain-containing protein</fullName>
    </recommendedName>
</protein>
<gene>
    <name evidence="3" type="ORF">PGTUg99_015103</name>
</gene>
<feature type="compositionally biased region" description="Polar residues" evidence="1">
    <location>
        <begin position="803"/>
        <end position="812"/>
    </location>
</feature>
<feature type="region of interest" description="Disordered" evidence="1">
    <location>
        <begin position="999"/>
        <end position="1044"/>
    </location>
</feature>
<sequence length="1044" mass="113786">MNALERALHPCWFRGDEGEQEPERAENVKLDSPLLPDGRPGRPQMKGFSRVQAVPLAERVIMLKDGQYLAGQMQTHQPSSCQSEDQEQHEWLGHGSVAAEPCNALDGSLTPTRSCLAKPPDGQPSFDHQAALLYPASDYSNFLSNYLVSHPSIPAGLPHDSSTRPYPVSNHPSYLIHSPQQLPVRPAAAGRRATVSSVPSRLPYSSSAFLQSQYPSEPPPTLDAAYNLLAGWGDAPTCFQALSHSAQEQLLESPCKEADLVIGMGAEQYILSGGSHSSCANQAFGGPSRPDGLESDLPFATPHHRHSLQQWDYPSKNSDLSLLQSTVQAGLDFQPSPAFLAASSHHLAHSLLNSNQTSPHFIPPPAAQPAQLSPEWNPGSAYLPYDPSHTYTQPIFNHNWGQSMEPNSGLSFMDNGMPFVGSNSPVLAPCHPEPRRVSDPSPVAPIAQRPWDPRQRYSIANIPCHLSLEGDSQYFDSLKPLHDLPASCAGSSRHSDSFSTTASQLNSGELNTPSTGSFGNEVSDQWAQLALQHFEEQAASFGNLDFSHNVSLAPIDHSSPHQKSPSCRSKSSGSPSAQEGSTGLVGPSGSDLDTDSIQVVTKPVEKRGRAASLSESHADSSLPLDSFTASNRAQFTSEYMDIFRQQSGQLPFGLAPLPHRSISPYAPSAVFPTQVDFSHLSQQGISPFTESFQECSSVETPLLPQHGSREAQIQQQNRLRRLTIMTQPMWPESHSGGAGALQSSPSASFRGYHDRVECQLSSSPEKQPLAESGNRGGLVRKRKSMKNQYPLTQIAVPEEPEQESSGNGSDDLSTGLLFQEVTFAQHEEGMSQESQDSAEACGQPTGGSSPAYTLTRFGGIGQGRSAHPPGLNGSVRPSSLDLAGVVDETGEMMVPWKQDLRCDEDLYTPMWCRGQNDKKEGFCDMCRGGAWFRLKNSAYWYHKQYFHGVSSTTGHYFYPPQEIKRGFSTANRQQILGKCHECEEWVGFSSIIGNGIVHKKNHHHHQQQQQQQQLGTELVDEDPGSASHWIIDHDDPASASNKRC</sequence>
<feature type="region of interest" description="Disordered" evidence="1">
    <location>
        <begin position="552"/>
        <end position="625"/>
    </location>
</feature>
<proteinExistence type="predicted"/>
<comment type="caution">
    <text evidence="3">The sequence shown here is derived from an EMBL/GenBank/DDBJ whole genome shotgun (WGS) entry which is preliminary data.</text>
</comment>
<evidence type="ECO:0000313" key="4">
    <source>
        <dbReference type="Proteomes" id="UP000325313"/>
    </source>
</evidence>
<feature type="region of interest" description="Disordered" evidence="1">
    <location>
        <begin position="489"/>
        <end position="519"/>
    </location>
</feature>
<dbReference type="PANTHER" id="PTHR28125">
    <property type="entry name" value="MEIOTIC EXPRESSION UP-REGULATED PROTEIN 26"/>
    <property type="match status" value="1"/>
</dbReference>
<dbReference type="Proteomes" id="UP000325313">
    <property type="component" value="Unassembled WGS sequence"/>
</dbReference>
<evidence type="ECO:0000313" key="3">
    <source>
        <dbReference type="EMBL" id="KAA1131714.1"/>
    </source>
</evidence>
<feature type="region of interest" description="Disordered" evidence="1">
    <location>
        <begin position="826"/>
        <end position="877"/>
    </location>
</feature>
<feature type="region of interest" description="Disordered" evidence="1">
    <location>
        <begin position="756"/>
        <end position="813"/>
    </location>
</feature>
<reference evidence="3 4" key="1">
    <citation type="submission" date="2019-05" db="EMBL/GenBank/DDBJ databases">
        <title>Emergence of the Ug99 lineage of the wheat stem rust pathogen through somatic hybridization.</title>
        <authorList>
            <person name="Li F."/>
            <person name="Upadhyaya N.M."/>
            <person name="Sperschneider J."/>
            <person name="Matny O."/>
            <person name="Nguyen-Phuc H."/>
            <person name="Mago R."/>
            <person name="Raley C."/>
            <person name="Miller M.E."/>
            <person name="Silverstein K.A.T."/>
            <person name="Henningsen E."/>
            <person name="Hirsch C.D."/>
            <person name="Visser B."/>
            <person name="Pretorius Z.A."/>
            <person name="Steffenson B.J."/>
            <person name="Schwessinger B."/>
            <person name="Dodds P.N."/>
            <person name="Figueroa M."/>
        </authorList>
    </citation>
    <scope>NUCLEOTIDE SEQUENCE [LARGE SCALE GENOMIC DNA]</scope>
    <source>
        <strain evidence="3 4">Ug99</strain>
    </source>
</reference>
<accession>A0A5B0S4U7</accession>
<evidence type="ECO:0000256" key="1">
    <source>
        <dbReference type="SAM" id="MobiDB-lite"/>
    </source>
</evidence>
<name>A0A5B0S4U7_PUCGR</name>